<dbReference type="Gene3D" id="3.40.50.1000">
    <property type="entry name" value="HAD superfamily/HAD-like"/>
    <property type="match status" value="1"/>
</dbReference>
<dbReference type="Pfam" id="PF08282">
    <property type="entry name" value="Hydrolase_3"/>
    <property type="match status" value="1"/>
</dbReference>
<evidence type="ECO:0000313" key="2">
    <source>
        <dbReference type="Proteomes" id="UP000187172"/>
    </source>
</evidence>
<dbReference type="Gene3D" id="3.30.1240.10">
    <property type="match status" value="1"/>
</dbReference>
<protein>
    <recommendedName>
        <fullName evidence="3">Hydrolase</fullName>
    </recommendedName>
</protein>
<dbReference type="InterPro" id="IPR000150">
    <property type="entry name" value="Cof"/>
</dbReference>
<dbReference type="RefSeq" id="WP_076164895.1">
    <property type="nucleotide sequence ID" value="NZ_MRTP01000001.1"/>
</dbReference>
<dbReference type="AlphaFoldDB" id="A0A1R1EZN9"/>
<proteinExistence type="predicted"/>
<dbReference type="GO" id="GO:0005829">
    <property type="term" value="C:cytosol"/>
    <property type="evidence" value="ECO:0007669"/>
    <property type="project" value="TreeGrafter"/>
</dbReference>
<dbReference type="EMBL" id="MRTP01000001">
    <property type="protein sequence ID" value="OMF57293.1"/>
    <property type="molecule type" value="Genomic_DNA"/>
</dbReference>
<dbReference type="InterPro" id="IPR036412">
    <property type="entry name" value="HAD-like_sf"/>
</dbReference>
<dbReference type="InterPro" id="IPR006379">
    <property type="entry name" value="HAD-SF_hydro_IIB"/>
</dbReference>
<comment type="caution">
    <text evidence="1">The sequence shown here is derived from an EMBL/GenBank/DDBJ whole genome shotgun (WGS) entry which is preliminary data.</text>
</comment>
<dbReference type="NCBIfam" id="TIGR00099">
    <property type="entry name" value="Cof-subfamily"/>
    <property type="match status" value="1"/>
</dbReference>
<dbReference type="NCBIfam" id="TIGR01484">
    <property type="entry name" value="HAD-SF-IIB"/>
    <property type="match status" value="1"/>
</dbReference>
<name>A0A1R1EZN9_9BACL</name>
<dbReference type="GO" id="GO:0000287">
    <property type="term" value="F:magnesium ion binding"/>
    <property type="evidence" value="ECO:0007669"/>
    <property type="project" value="TreeGrafter"/>
</dbReference>
<dbReference type="SFLD" id="SFLDS00003">
    <property type="entry name" value="Haloacid_Dehalogenase"/>
    <property type="match status" value="1"/>
</dbReference>
<evidence type="ECO:0008006" key="3">
    <source>
        <dbReference type="Google" id="ProtNLM"/>
    </source>
</evidence>
<evidence type="ECO:0000313" key="1">
    <source>
        <dbReference type="EMBL" id="OMF57293.1"/>
    </source>
</evidence>
<dbReference type="InterPro" id="IPR023214">
    <property type="entry name" value="HAD_sf"/>
</dbReference>
<gene>
    <name evidence="1" type="ORF">BK138_01345</name>
</gene>
<dbReference type="PANTHER" id="PTHR10000:SF8">
    <property type="entry name" value="HAD SUPERFAMILY HYDROLASE-LIKE, TYPE 3"/>
    <property type="match status" value="1"/>
</dbReference>
<dbReference type="PANTHER" id="PTHR10000">
    <property type="entry name" value="PHOSPHOSERINE PHOSPHATASE"/>
    <property type="match status" value="1"/>
</dbReference>
<organism evidence="1 2">
    <name type="scientific">Paenibacillus rhizosphaerae</name>
    <dbReference type="NCBI Taxonomy" id="297318"/>
    <lineage>
        <taxon>Bacteria</taxon>
        <taxon>Bacillati</taxon>
        <taxon>Bacillota</taxon>
        <taxon>Bacilli</taxon>
        <taxon>Bacillales</taxon>
        <taxon>Paenibacillaceae</taxon>
        <taxon>Paenibacillus</taxon>
    </lineage>
</organism>
<sequence>MKFKLIALDLDGTTIDRRLHLSDANRDAVNDVIRQGSIVAIITGKMFAAALPFAERFQGSAYLFASNGANVYDIPGQKELISFPIRAEHLPPIIHTIEKHRALYRMYTRDAMFATEESHLVDSIRRDYPNLPVFIGPIPLSETYYKIYVQDDDDKLAAIARDLQSLPLQIHPSDNHNIEITNAKANKGEALRFLKQHLQIATEDVLAIGNHDNDMPMFAESGYAVAVANAPAYVQERAHMVTRHCEEDGVAYALAQLGICRMDPII</sequence>
<dbReference type="GO" id="GO:0016791">
    <property type="term" value="F:phosphatase activity"/>
    <property type="evidence" value="ECO:0007669"/>
    <property type="project" value="TreeGrafter"/>
</dbReference>
<dbReference type="STRING" id="297318.BK138_01345"/>
<dbReference type="Proteomes" id="UP000187172">
    <property type="component" value="Unassembled WGS sequence"/>
</dbReference>
<reference evidence="1 2" key="1">
    <citation type="submission" date="2016-11" db="EMBL/GenBank/DDBJ databases">
        <title>Paenibacillus species isolates.</title>
        <authorList>
            <person name="Beno S.M."/>
        </authorList>
    </citation>
    <scope>NUCLEOTIDE SEQUENCE [LARGE SCALE GENOMIC DNA]</scope>
    <source>
        <strain evidence="1 2">FSL R5-0378</strain>
    </source>
</reference>
<accession>A0A1R1EZN9</accession>
<dbReference type="SUPFAM" id="SSF56784">
    <property type="entry name" value="HAD-like"/>
    <property type="match status" value="1"/>
</dbReference>
<dbReference type="SFLD" id="SFLDG01140">
    <property type="entry name" value="C2.B:_Phosphomannomutase_and_P"/>
    <property type="match status" value="1"/>
</dbReference>
<keyword evidence="2" id="KW-1185">Reference proteome</keyword>
<dbReference type="CDD" id="cd07516">
    <property type="entry name" value="HAD_Pase"/>
    <property type="match status" value="1"/>
</dbReference>